<evidence type="ECO:0000313" key="2">
    <source>
        <dbReference type="Proteomes" id="UP001454036"/>
    </source>
</evidence>
<dbReference type="Proteomes" id="UP001454036">
    <property type="component" value="Unassembled WGS sequence"/>
</dbReference>
<accession>A0AAV3PHL8</accession>
<keyword evidence="2" id="KW-1185">Reference proteome</keyword>
<reference evidence="1 2" key="1">
    <citation type="submission" date="2024-01" db="EMBL/GenBank/DDBJ databases">
        <title>The complete chloroplast genome sequence of Lithospermum erythrorhizon: insights into the phylogenetic relationship among Boraginaceae species and the maternal lineages of purple gromwells.</title>
        <authorList>
            <person name="Okada T."/>
            <person name="Watanabe K."/>
        </authorList>
    </citation>
    <scope>NUCLEOTIDE SEQUENCE [LARGE SCALE GENOMIC DNA]</scope>
</reference>
<protein>
    <submittedName>
        <fullName evidence="1">Uncharacterized protein</fullName>
    </submittedName>
</protein>
<sequence>MESYEALDRIDRKKRTKSTFRPGSNCDDLVKNWTEAFNKKWKGDLSSKVIETIELRDEKTIEYITVFNGHSRYGMSTSNHAWVVDVQSKVRFCGL</sequence>
<evidence type="ECO:0000313" key="1">
    <source>
        <dbReference type="EMBL" id="GAA0150506.1"/>
    </source>
</evidence>
<organism evidence="1 2">
    <name type="scientific">Lithospermum erythrorhizon</name>
    <name type="common">Purple gromwell</name>
    <name type="synonym">Lithospermum officinale var. erythrorhizon</name>
    <dbReference type="NCBI Taxonomy" id="34254"/>
    <lineage>
        <taxon>Eukaryota</taxon>
        <taxon>Viridiplantae</taxon>
        <taxon>Streptophyta</taxon>
        <taxon>Embryophyta</taxon>
        <taxon>Tracheophyta</taxon>
        <taxon>Spermatophyta</taxon>
        <taxon>Magnoliopsida</taxon>
        <taxon>eudicotyledons</taxon>
        <taxon>Gunneridae</taxon>
        <taxon>Pentapetalae</taxon>
        <taxon>asterids</taxon>
        <taxon>lamiids</taxon>
        <taxon>Boraginales</taxon>
        <taxon>Boraginaceae</taxon>
        <taxon>Boraginoideae</taxon>
        <taxon>Lithospermeae</taxon>
        <taxon>Lithospermum</taxon>
    </lineage>
</organism>
<dbReference type="EMBL" id="BAABME010001606">
    <property type="protein sequence ID" value="GAA0150506.1"/>
    <property type="molecule type" value="Genomic_DNA"/>
</dbReference>
<name>A0AAV3PHL8_LITER</name>
<dbReference type="AlphaFoldDB" id="A0AAV3PHL8"/>
<comment type="caution">
    <text evidence="1">The sequence shown here is derived from an EMBL/GenBank/DDBJ whole genome shotgun (WGS) entry which is preliminary data.</text>
</comment>
<proteinExistence type="predicted"/>
<gene>
    <name evidence="1" type="ORF">LIER_09433</name>
</gene>